<dbReference type="AlphaFoldDB" id="A0AAN8IW50"/>
<evidence type="ECO:0000313" key="2">
    <source>
        <dbReference type="EMBL" id="KAK5985998.1"/>
    </source>
</evidence>
<comment type="caution">
    <text evidence="2">The sequence shown here is derived from an EMBL/GenBank/DDBJ whole genome shotgun (WGS) entry which is preliminary data.</text>
</comment>
<name>A0AAN8IW50_TRICO</name>
<dbReference type="Proteomes" id="UP001331761">
    <property type="component" value="Unassembled WGS sequence"/>
</dbReference>
<feature type="compositionally biased region" description="Gly residues" evidence="1">
    <location>
        <begin position="86"/>
        <end position="103"/>
    </location>
</feature>
<evidence type="ECO:0000313" key="3">
    <source>
        <dbReference type="Proteomes" id="UP001331761"/>
    </source>
</evidence>
<keyword evidence="3" id="KW-1185">Reference proteome</keyword>
<dbReference type="EMBL" id="WIXE01001094">
    <property type="protein sequence ID" value="KAK5985998.1"/>
    <property type="molecule type" value="Genomic_DNA"/>
</dbReference>
<feature type="compositionally biased region" description="Basic and acidic residues" evidence="1">
    <location>
        <begin position="104"/>
        <end position="142"/>
    </location>
</feature>
<feature type="region of interest" description="Disordered" evidence="1">
    <location>
        <begin position="72"/>
        <end position="142"/>
    </location>
</feature>
<accession>A0AAN8IW50</accession>
<proteinExistence type="predicted"/>
<evidence type="ECO:0000256" key="1">
    <source>
        <dbReference type="SAM" id="MobiDB-lite"/>
    </source>
</evidence>
<gene>
    <name evidence="2" type="ORF">GCK32_003435</name>
</gene>
<protein>
    <submittedName>
        <fullName evidence="2">Uncharacterized protein</fullName>
    </submittedName>
</protein>
<organism evidence="2 3">
    <name type="scientific">Trichostrongylus colubriformis</name>
    <name type="common">Black scour worm</name>
    <dbReference type="NCBI Taxonomy" id="6319"/>
    <lineage>
        <taxon>Eukaryota</taxon>
        <taxon>Metazoa</taxon>
        <taxon>Ecdysozoa</taxon>
        <taxon>Nematoda</taxon>
        <taxon>Chromadorea</taxon>
        <taxon>Rhabditida</taxon>
        <taxon>Rhabditina</taxon>
        <taxon>Rhabditomorpha</taxon>
        <taxon>Strongyloidea</taxon>
        <taxon>Trichostrongylidae</taxon>
        <taxon>Trichostrongylus</taxon>
    </lineage>
</organism>
<reference evidence="2 3" key="1">
    <citation type="submission" date="2019-10" db="EMBL/GenBank/DDBJ databases">
        <title>Assembly and Annotation for the nematode Trichostrongylus colubriformis.</title>
        <authorList>
            <person name="Martin J."/>
        </authorList>
    </citation>
    <scope>NUCLEOTIDE SEQUENCE [LARGE SCALE GENOMIC DNA]</scope>
    <source>
        <strain evidence="2">G859</strain>
        <tissue evidence="2">Whole worm</tissue>
    </source>
</reference>
<sequence length="142" mass="16339">MTESADVECHANAAEVEEGADNVDVVDACSTKPSSSLDELFRDRYTMANPDFAKISEGFDPVVCIHPFHSKARRNYENNGGHRRGGWGQGQRGNWRGGRGGGQWRDDRRGRGEWRDDWRGQRRPWNDRGDREHGDYKRPRHE</sequence>